<feature type="compositionally biased region" description="Basic residues" evidence="16">
    <location>
        <begin position="62"/>
        <end position="75"/>
    </location>
</feature>
<evidence type="ECO:0000256" key="14">
    <source>
        <dbReference type="ARBA" id="ARBA00023289"/>
    </source>
</evidence>
<evidence type="ECO:0000256" key="10">
    <source>
        <dbReference type="ARBA" id="ARBA00022801"/>
    </source>
</evidence>
<comment type="similarity">
    <text evidence="4">Belongs to the 2H phosphoesterase superfamily. CNPase family.</text>
</comment>
<feature type="compositionally biased region" description="Low complexity" evidence="16">
    <location>
        <begin position="46"/>
        <end position="61"/>
    </location>
</feature>
<dbReference type="EMBL" id="CACRXK020018585">
    <property type="protein sequence ID" value="CAB4032663.1"/>
    <property type="molecule type" value="Genomic_DNA"/>
</dbReference>
<evidence type="ECO:0000256" key="1">
    <source>
        <dbReference type="ARBA" id="ARBA00000610"/>
    </source>
</evidence>
<dbReference type="Gene3D" id="3.90.1740.10">
    <property type="entry name" value="2',3'-cyclic nucleotide 3'-phosphodiesterase superfamily"/>
    <property type="match status" value="1"/>
</dbReference>
<dbReference type="AlphaFoldDB" id="A0A7D9JMU3"/>
<dbReference type="GO" id="GO:0009214">
    <property type="term" value="P:cyclic nucleotide catabolic process"/>
    <property type="evidence" value="ECO:0007669"/>
    <property type="project" value="InterPro"/>
</dbReference>
<feature type="compositionally biased region" description="Polar residues" evidence="16">
    <location>
        <begin position="28"/>
        <end position="45"/>
    </location>
</feature>
<gene>
    <name evidence="17" type="ORF">PACLA_8A070443</name>
</gene>
<protein>
    <recommendedName>
        <fullName evidence="7">2',3'-cyclic-nucleotide 3'-phosphodiesterase</fullName>
        <ecNumber evidence="6">3.1.4.37</ecNumber>
    </recommendedName>
</protein>
<dbReference type="InterPro" id="IPR009097">
    <property type="entry name" value="Cyclic_Pdiesterase"/>
</dbReference>
<dbReference type="OrthoDB" id="3231855at2759"/>
<evidence type="ECO:0000256" key="12">
    <source>
        <dbReference type="ARBA" id="ARBA00023136"/>
    </source>
</evidence>
<dbReference type="PANTHER" id="PTHR10156:SF0">
    <property type="entry name" value="2',3'-CYCLIC-NUCLEOTIDE 3'-PHOSPHODIESTERASE"/>
    <property type="match status" value="1"/>
</dbReference>
<dbReference type="SUPFAM" id="SSF52540">
    <property type="entry name" value="P-loop containing nucleoside triphosphate hydrolases"/>
    <property type="match status" value="1"/>
</dbReference>
<accession>A0A7D9JMU3</accession>
<feature type="compositionally biased region" description="Basic residues" evidence="16">
    <location>
        <begin position="18"/>
        <end position="27"/>
    </location>
</feature>
<proteinExistence type="inferred from homology"/>
<dbReference type="Pfam" id="PF13671">
    <property type="entry name" value="AAA_33"/>
    <property type="match status" value="1"/>
</dbReference>
<keyword evidence="14" id="KW-0636">Prenylation</keyword>
<keyword evidence="13" id="KW-0449">Lipoprotein</keyword>
<dbReference type="Proteomes" id="UP001152795">
    <property type="component" value="Unassembled WGS sequence"/>
</dbReference>
<evidence type="ECO:0000313" key="17">
    <source>
        <dbReference type="EMBL" id="CAB4032663.1"/>
    </source>
</evidence>
<evidence type="ECO:0000313" key="18">
    <source>
        <dbReference type="Proteomes" id="UP001152795"/>
    </source>
</evidence>
<organism evidence="17 18">
    <name type="scientific">Paramuricea clavata</name>
    <name type="common">Red gorgonian</name>
    <name type="synonym">Violescent sea-whip</name>
    <dbReference type="NCBI Taxonomy" id="317549"/>
    <lineage>
        <taxon>Eukaryota</taxon>
        <taxon>Metazoa</taxon>
        <taxon>Cnidaria</taxon>
        <taxon>Anthozoa</taxon>
        <taxon>Octocorallia</taxon>
        <taxon>Malacalcyonacea</taxon>
        <taxon>Plexauridae</taxon>
        <taxon>Paramuricea</taxon>
    </lineage>
</organism>
<dbReference type="GO" id="GO:0016020">
    <property type="term" value="C:membrane"/>
    <property type="evidence" value="ECO:0007669"/>
    <property type="project" value="UniProtKB-SubCell"/>
</dbReference>
<evidence type="ECO:0000256" key="5">
    <source>
        <dbReference type="ARBA" id="ARBA00011781"/>
    </source>
</evidence>
<keyword evidence="18" id="KW-1185">Reference proteome</keyword>
<comment type="caution">
    <text evidence="17">The sequence shown here is derived from an EMBL/GenBank/DDBJ whole genome shotgun (WGS) entry which is preliminary data.</text>
</comment>
<evidence type="ECO:0000256" key="15">
    <source>
        <dbReference type="ARBA" id="ARBA00045937"/>
    </source>
</evidence>
<comment type="catalytic activity">
    <reaction evidence="1">
        <text>a nucleoside 2',3'-cyclic phosphate + H2O = a nucleoside 2'-phosphate + H(+)</text>
        <dbReference type="Rhea" id="RHEA:14489"/>
        <dbReference type="ChEBI" id="CHEBI:15377"/>
        <dbReference type="ChEBI" id="CHEBI:15378"/>
        <dbReference type="ChEBI" id="CHEBI:66954"/>
        <dbReference type="ChEBI" id="CHEBI:78552"/>
        <dbReference type="EC" id="3.1.4.37"/>
    </reaction>
</comment>
<dbReference type="EC" id="3.1.4.37" evidence="6"/>
<comment type="subcellular location">
    <subcellularLocation>
        <location evidence="2">Melanosome</location>
    </subcellularLocation>
    <subcellularLocation>
        <location evidence="3">Membrane</location>
        <topology evidence="3">Lipid-anchor</topology>
    </subcellularLocation>
</comment>
<name>A0A7D9JMU3_PARCT</name>
<keyword evidence="12" id="KW-0472">Membrane</keyword>
<dbReference type="GO" id="GO:0005737">
    <property type="term" value="C:cytoplasm"/>
    <property type="evidence" value="ECO:0007669"/>
    <property type="project" value="TreeGrafter"/>
</dbReference>
<evidence type="ECO:0000256" key="11">
    <source>
        <dbReference type="ARBA" id="ARBA00022884"/>
    </source>
</evidence>
<keyword evidence="8" id="KW-0488">Methylation</keyword>
<dbReference type="GO" id="GO:0003723">
    <property type="term" value="F:RNA binding"/>
    <property type="evidence" value="ECO:0007669"/>
    <property type="project" value="UniProtKB-KW"/>
</dbReference>
<evidence type="ECO:0000256" key="6">
    <source>
        <dbReference type="ARBA" id="ARBA00012317"/>
    </source>
</evidence>
<dbReference type="GO" id="GO:0004113">
    <property type="term" value="F:2',3'-cyclic-nucleotide 3'-phosphodiesterase activity"/>
    <property type="evidence" value="ECO:0007669"/>
    <property type="project" value="UniProtKB-EC"/>
</dbReference>
<evidence type="ECO:0000256" key="9">
    <source>
        <dbReference type="ARBA" id="ARBA00022553"/>
    </source>
</evidence>
<evidence type="ECO:0000256" key="3">
    <source>
        <dbReference type="ARBA" id="ARBA00004635"/>
    </source>
</evidence>
<evidence type="ECO:0000256" key="16">
    <source>
        <dbReference type="SAM" id="MobiDB-lite"/>
    </source>
</evidence>
<evidence type="ECO:0000256" key="4">
    <source>
        <dbReference type="ARBA" id="ARBA00008662"/>
    </source>
</evidence>
<evidence type="ECO:0000256" key="13">
    <source>
        <dbReference type="ARBA" id="ARBA00023288"/>
    </source>
</evidence>
<dbReference type="InterPro" id="IPR047325">
    <property type="entry name" value="CNPase_cat"/>
</dbReference>
<keyword evidence="10" id="KW-0378">Hydrolase</keyword>
<comment type="function">
    <text evidence="15">Catalyzes the formation of 2'-nucleotide products from 2',3'-cyclic substrates. May participate in RNA metabolism in the myelinating cell, CNP is the third most abundant protein in central nervous system myelin.</text>
</comment>
<evidence type="ECO:0000256" key="7">
    <source>
        <dbReference type="ARBA" id="ARBA00014478"/>
    </source>
</evidence>
<feature type="compositionally biased region" description="Low complexity" evidence="16">
    <location>
        <begin position="76"/>
        <end position="85"/>
    </location>
</feature>
<evidence type="ECO:0000256" key="2">
    <source>
        <dbReference type="ARBA" id="ARBA00004223"/>
    </source>
</evidence>
<keyword evidence="9" id="KW-0597">Phosphoprotein</keyword>
<reference evidence="17" key="1">
    <citation type="submission" date="2020-04" db="EMBL/GenBank/DDBJ databases">
        <authorList>
            <person name="Alioto T."/>
            <person name="Alioto T."/>
            <person name="Gomez Garrido J."/>
        </authorList>
    </citation>
    <scope>NUCLEOTIDE SEQUENCE</scope>
    <source>
        <strain evidence="17">A484AB</strain>
    </source>
</reference>
<dbReference type="Pfam" id="PF05881">
    <property type="entry name" value="CNPase"/>
    <property type="match status" value="1"/>
</dbReference>
<feature type="region of interest" description="Disordered" evidence="16">
    <location>
        <begin position="1"/>
        <end position="103"/>
    </location>
</feature>
<keyword evidence="11" id="KW-0694">RNA-binding</keyword>
<feature type="compositionally biased region" description="Basic residues" evidence="16">
    <location>
        <begin position="1"/>
        <end position="10"/>
    </location>
</feature>
<dbReference type="InterPro" id="IPR027417">
    <property type="entry name" value="P-loop_NTPase"/>
</dbReference>
<evidence type="ECO:0000256" key="8">
    <source>
        <dbReference type="ARBA" id="ARBA00022481"/>
    </source>
</evidence>
<dbReference type="InterPro" id="IPR008431">
    <property type="entry name" value="CNPase"/>
</dbReference>
<dbReference type="PANTHER" id="PTHR10156">
    <property type="entry name" value="2',3'-CYCLIC-NUCLEOTIDE 3'-PHOSPHODIESTERASE"/>
    <property type="match status" value="1"/>
</dbReference>
<dbReference type="SUPFAM" id="SSF55144">
    <property type="entry name" value="LigT-like"/>
    <property type="match status" value="1"/>
</dbReference>
<comment type="subunit">
    <text evidence="5">Exists as monomers and homodimers.</text>
</comment>
<sequence length="410" mass="46906">MSQSHWRQRGRGNPSRGSHGRGQHRHASQNSQGNEHETPFTNSEKGGSFYRGRGRGFSQRGRGQHRRGNRGHHSSRGTSGDVSSSYRGHRDMQGGRSTPKPQQKFLDFPFIEHHETVRLLPQFRVMFILRGLPGSGKSTIADAILQQYRDHAIVCSADYYRYNKDGEYVWHEDTLQETHNKCQRRAERFAALNKPVLIIDNTNVTHSEVETYINLAKQYGYVVVLVEPKTPWKFEARQLTARNTHNVSFTKICRKVGQYDEILPLYFGWFVSPADYTRLQTTAKDILWKCLQISDFQQCIKAFSGHSYPKFTVHNALSYYSIKHSDRQDYHVTACFSPRGKYLAGSPYHKSPAVGKALGEISQLSIIGCVITNDTFSARVSLTKKQRALWMNDNQTGQQQRKRGTCSKTN</sequence>
<dbReference type="Gene3D" id="3.40.50.300">
    <property type="entry name" value="P-loop containing nucleotide triphosphate hydrolases"/>
    <property type="match status" value="1"/>
</dbReference>